<dbReference type="InterPro" id="IPR017441">
    <property type="entry name" value="Protein_kinase_ATP_BS"/>
</dbReference>
<dbReference type="STRING" id="2512241.A0A553HKH9"/>
<dbReference type="Gene3D" id="1.10.510.10">
    <property type="entry name" value="Transferase(Phosphotransferase) domain 1"/>
    <property type="match status" value="1"/>
</dbReference>
<dbReference type="Pfam" id="PF11954">
    <property type="entry name" value="DUF3471"/>
    <property type="match status" value="1"/>
</dbReference>
<keyword evidence="10" id="KW-1185">Reference proteome</keyword>
<evidence type="ECO:0000256" key="1">
    <source>
        <dbReference type="ARBA" id="ARBA00022527"/>
    </source>
</evidence>
<dbReference type="GO" id="GO:0034501">
    <property type="term" value="P:protein localization to kinetochore"/>
    <property type="evidence" value="ECO:0007669"/>
    <property type="project" value="TreeGrafter"/>
</dbReference>
<feature type="compositionally biased region" description="Polar residues" evidence="7">
    <location>
        <begin position="1057"/>
        <end position="1091"/>
    </location>
</feature>
<evidence type="ECO:0000256" key="3">
    <source>
        <dbReference type="ARBA" id="ARBA00022741"/>
    </source>
</evidence>
<reference evidence="10" key="1">
    <citation type="submission" date="2019-06" db="EMBL/GenBank/DDBJ databases">
        <title>Draft genome sequence of the griseofulvin-producing fungus Xylaria cubensis strain G536.</title>
        <authorList>
            <person name="Mead M.E."/>
            <person name="Raja H.A."/>
            <person name="Steenwyk J.L."/>
            <person name="Knowles S.L."/>
            <person name="Oberlies N.H."/>
            <person name="Rokas A."/>
        </authorList>
    </citation>
    <scope>NUCLEOTIDE SEQUENCE [LARGE SCALE GENOMIC DNA]</scope>
    <source>
        <strain evidence="10">G536</strain>
    </source>
</reference>
<dbReference type="Proteomes" id="UP000319160">
    <property type="component" value="Unassembled WGS sequence"/>
</dbReference>
<proteinExistence type="predicted"/>
<feature type="compositionally biased region" description="Polar residues" evidence="7">
    <location>
        <begin position="825"/>
        <end position="838"/>
    </location>
</feature>
<feature type="compositionally biased region" description="Polar residues" evidence="7">
    <location>
        <begin position="950"/>
        <end position="961"/>
    </location>
</feature>
<dbReference type="GO" id="GO:0033316">
    <property type="term" value="P:meiotic spindle assembly checkpoint signaling"/>
    <property type="evidence" value="ECO:0007669"/>
    <property type="project" value="TreeGrafter"/>
</dbReference>
<dbReference type="InterPro" id="IPR036812">
    <property type="entry name" value="NAD(P)_OxRdtase_dom_sf"/>
</dbReference>
<dbReference type="InterPro" id="IPR000719">
    <property type="entry name" value="Prot_kinase_dom"/>
</dbReference>
<dbReference type="InterPro" id="IPR027084">
    <property type="entry name" value="Mps1_cat"/>
</dbReference>
<evidence type="ECO:0000313" key="10">
    <source>
        <dbReference type="Proteomes" id="UP000319160"/>
    </source>
</evidence>
<dbReference type="InterPro" id="IPR001466">
    <property type="entry name" value="Beta-lactam-related"/>
</dbReference>
<dbReference type="Gene3D" id="3.20.20.100">
    <property type="entry name" value="NADP-dependent oxidoreductase domain"/>
    <property type="match status" value="1"/>
</dbReference>
<dbReference type="PROSITE" id="PS00107">
    <property type="entry name" value="PROTEIN_KINASE_ATP"/>
    <property type="match status" value="1"/>
</dbReference>
<keyword evidence="1" id="KW-0723">Serine/threonine-protein kinase</keyword>
<keyword evidence="4" id="KW-0418">Kinase</keyword>
<dbReference type="SUPFAM" id="SSF53335">
    <property type="entry name" value="S-adenosyl-L-methionine-dependent methyltransferases"/>
    <property type="match status" value="1"/>
</dbReference>
<dbReference type="GO" id="GO:0004712">
    <property type="term" value="F:protein serine/threonine/tyrosine kinase activity"/>
    <property type="evidence" value="ECO:0007669"/>
    <property type="project" value="TreeGrafter"/>
</dbReference>
<dbReference type="SUPFAM" id="SSF56112">
    <property type="entry name" value="Protein kinase-like (PK-like)"/>
    <property type="match status" value="1"/>
</dbReference>
<feature type="region of interest" description="Disordered" evidence="7">
    <location>
        <begin position="1490"/>
        <end position="1510"/>
    </location>
</feature>
<dbReference type="FunFam" id="1.10.510.10:FF:000377">
    <property type="entry name" value="Checkpoint protein kinase"/>
    <property type="match status" value="1"/>
</dbReference>
<dbReference type="Gene3D" id="3.40.50.150">
    <property type="entry name" value="Vaccinia Virus protein VP39"/>
    <property type="match status" value="1"/>
</dbReference>
<feature type="domain" description="Protein kinase" evidence="8">
    <location>
        <begin position="1319"/>
        <end position="1609"/>
    </location>
</feature>
<sequence length="1674" mass="183792">MEASPSAVSLIACQGLVSQKISSIVELILTNRHLSHALEALGPLLEQLLDITATPGISVGVLHHGEVIHTANYGYRNVERQLTPNADTSWLICSMTKAFTSSMIGMLIEEGILSFETQLQEIFPDFQRRDAQANLTLEDLMSHRTGLAPMDNLWLSSYNQILVDRSQAIPIMSYAPVAGPIRASFNYNNIAYEVLGQVLEKATGLSYADLLQQRIIEPLKLNRTFYAGETLDNNTAKSYAALSNGLSHELPPWGYGDNLFIGAGGAIRSSVSDLLFLYKALMDAANSQVWTATATNPFKMVPELFEGKVGVGSTSLREYSYASGWIRAQLPAMVHLFADYWPPILLKGAESRLMIHHQGYIMGNAGIVALFPETSTAIVVLGNSAGLTDAMRLFGQVIVETTFENEFNATTYTTLAREAREYFVQYVQDRNEELLANKTAEAPANPLSAYVGKYYNSIGSFFIEIKLDGDKLQVAFLGADIDTYELQPYQTDSFYWILDFDESAKRARLPWFPSEYFVLKFGCRSEPSWWQFGGDVDMGCLTWKHEFTVPGDGEVFRKEASQAGESDPVPTQQNWRAYSIASLYDSIGCKYEVAYADIPLQKKSLDWLLANVPGPRCKILDIGCGTGQPVAAALSREPASHQVLGIDISTNMLAAASATQVWHQLLRLFPSCWRHVLRYQHRRSCNKEAGWSMEREAVINAAYKMSEGSERAGLMGHEVALRWALYHSALSGENGDAIVIGGSSLNQIENNLKACVAGPLPGDIVCLVNKPPMATASPTPADADAWQSAAFTRKSSLRSGLRRNIPRPQFSRAESNPVPDAHASRPQSQSKSHSQLAGDSSDDEIPVPMKLSALTKALLNDGGDEAGKEYGHVRTRAQSHRQSSPPAQPEQQKPVKRRSVLSTSVSSIGEEKRQTRASSAQASIRPTSPAQSQASEDANPVRKRVVRLSGVSQGTAASAASQYKPAKRRSTSTSLSASQRGTRPPSVDGGAEEKANNSEIKEKEINTPSQQGRIVRIAMGSSGNSGRSTGSSAISSKRAGSASRGVERDLPDEPQTVARSQLDTSFESVSRGGSNGSRARNDENQALQSSMRVKRVGKTPGSFLSGPARRGRRRQSEEDGENENEFLPSNQDLEGQQPNDLIDLGRIDSLAPSYYAPDRIASGSPVSANSSARAGLYRKSPVGDGERDSQSHRKSPDRDEIIIPHYRIPPPRADIPSRHDQENEAPPTFKREKPAGGLLLEKDLAKSAVRPFSIDANALRPASPERKALGSLSNNTPRRAVPPPPPKMSILEAATSTAGAATTSQARRRNYMKVNGKCYTRIDALGRGGSGKVYRVAADNGSMFALKRVSIENADENTVRGYKGEIELLKKLTNVERVITLFDYEMNEEKQVLSLLMEMGELDFHKLISRRMSSENAKFDPVFVRYYWQEMLECLAAVHACDIVHSDLKPANFVVVQGRLKLIDFGISNAIQTAETVNVHRETQVGTPNYMSPESLIDSNTTNAGGRRINANPTHTKLVKLGKPSDIWSLGCILFQMVYGQPPFGHIPNAMARCHAIINWQYDIEFRERGVGDVPVPPSLLRTMKRCLSRDQHLRPTCEELLSSKDSFLYPVETPDGSLPISEELLGRIIQSVVTRCRERMPTDSELLSVWPQAYWGSVAKMTGQEARPVNNGT</sequence>
<dbReference type="GO" id="GO:0005524">
    <property type="term" value="F:ATP binding"/>
    <property type="evidence" value="ECO:0007669"/>
    <property type="project" value="UniProtKB-UniRule"/>
</dbReference>
<dbReference type="CDD" id="cd02440">
    <property type="entry name" value="AdoMet_MTases"/>
    <property type="match status" value="1"/>
</dbReference>
<dbReference type="GO" id="GO:0005634">
    <property type="term" value="C:nucleus"/>
    <property type="evidence" value="ECO:0007669"/>
    <property type="project" value="TreeGrafter"/>
</dbReference>
<dbReference type="CDD" id="cd14131">
    <property type="entry name" value="PKc_Mps1"/>
    <property type="match status" value="1"/>
</dbReference>
<feature type="compositionally biased region" description="Basic and acidic residues" evidence="7">
    <location>
        <begin position="1184"/>
        <end position="1202"/>
    </location>
</feature>
<dbReference type="InterPro" id="IPR029063">
    <property type="entry name" value="SAM-dependent_MTases_sf"/>
</dbReference>
<feature type="compositionally biased region" description="Polar residues" evidence="7">
    <location>
        <begin position="880"/>
        <end position="891"/>
    </location>
</feature>
<dbReference type="InterPro" id="IPR008271">
    <property type="entry name" value="Ser/Thr_kinase_AS"/>
</dbReference>
<gene>
    <name evidence="9" type="ORF">FHL15_010646</name>
</gene>
<dbReference type="Pfam" id="PF13649">
    <property type="entry name" value="Methyltransf_25"/>
    <property type="match status" value="1"/>
</dbReference>
<feature type="compositionally biased region" description="Low complexity" evidence="7">
    <location>
        <begin position="1020"/>
        <end position="1039"/>
    </location>
</feature>
<evidence type="ECO:0000259" key="8">
    <source>
        <dbReference type="PROSITE" id="PS50011"/>
    </source>
</evidence>
<evidence type="ECO:0000256" key="5">
    <source>
        <dbReference type="ARBA" id="ARBA00022840"/>
    </source>
</evidence>
<feature type="compositionally biased region" description="Basic and acidic residues" evidence="7">
    <location>
        <begin position="991"/>
        <end position="1005"/>
    </location>
</feature>
<feature type="region of interest" description="Disordered" evidence="7">
    <location>
        <begin position="796"/>
        <end position="846"/>
    </location>
</feature>
<evidence type="ECO:0000256" key="6">
    <source>
        <dbReference type="PROSITE-ProRule" id="PRU10141"/>
    </source>
</evidence>
<evidence type="ECO:0000256" key="2">
    <source>
        <dbReference type="ARBA" id="ARBA00022679"/>
    </source>
</evidence>
<dbReference type="GO" id="GO:0004674">
    <property type="term" value="F:protein serine/threonine kinase activity"/>
    <property type="evidence" value="ECO:0007669"/>
    <property type="project" value="UniProtKB-KW"/>
</dbReference>
<dbReference type="FunFam" id="3.30.200.20:FF:000131">
    <property type="entry name" value="Dual specificity protein kinase TTK"/>
    <property type="match status" value="1"/>
</dbReference>
<dbReference type="PROSITE" id="PS50011">
    <property type="entry name" value="PROTEIN_KINASE_DOM"/>
    <property type="match status" value="1"/>
</dbReference>
<dbReference type="GO" id="GO:0000776">
    <property type="term" value="C:kinetochore"/>
    <property type="evidence" value="ECO:0007669"/>
    <property type="project" value="TreeGrafter"/>
</dbReference>
<dbReference type="GO" id="GO:0098813">
    <property type="term" value="P:nuclear chromosome segregation"/>
    <property type="evidence" value="ECO:0007669"/>
    <property type="project" value="UniProtKB-ARBA"/>
</dbReference>
<dbReference type="Pfam" id="PF00069">
    <property type="entry name" value="Pkinase"/>
    <property type="match status" value="1"/>
</dbReference>
<dbReference type="InterPro" id="IPR041698">
    <property type="entry name" value="Methyltransf_25"/>
</dbReference>
<dbReference type="OrthoDB" id="20524at2759"/>
<dbReference type="SUPFAM" id="SSF56601">
    <property type="entry name" value="beta-lactamase/transpeptidase-like"/>
    <property type="match status" value="1"/>
</dbReference>
<feature type="compositionally biased region" description="Polar residues" evidence="7">
    <location>
        <begin position="1490"/>
        <end position="1504"/>
    </location>
</feature>
<name>A0A553HKH9_9PEZI</name>
<accession>A0A553HKH9</accession>
<evidence type="ECO:0000256" key="4">
    <source>
        <dbReference type="ARBA" id="ARBA00022777"/>
    </source>
</evidence>
<feature type="compositionally biased region" description="Polar residues" evidence="7">
    <location>
        <begin position="971"/>
        <end position="981"/>
    </location>
</feature>
<dbReference type="InterPro" id="IPR021860">
    <property type="entry name" value="Peptidase_S12_Pab87-rel_C"/>
</dbReference>
<dbReference type="Gene3D" id="2.40.128.600">
    <property type="match status" value="1"/>
</dbReference>
<dbReference type="PANTHER" id="PTHR22974">
    <property type="entry name" value="MIXED LINEAGE PROTEIN KINASE"/>
    <property type="match status" value="1"/>
</dbReference>
<protein>
    <recommendedName>
        <fullName evidence="8">Protein kinase domain-containing protein</fullName>
    </recommendedName>
</protein>
<dbReference type="EMBL" id="VFLP01000087">
    <property type="protein sequence ID" value="TRX88456.1"/>
    <property type="molecule type" value="Genomic_DNA"/>
</dbReference>
<dbReference type="Gene3D" id="3.30.200.20">
    <property type="entry name" value="Phosphorylase Kinase, domain 1"/>
    <property type="match status" value="1"/>
</dbReference>
<feature type="region of interest" description="Disordered" evidence="7">
    <location>
        <begin position="1265"/>
        <end position="1284"/>
    </location>
</feature>
<feature type="compositionally biased region" description="Polar residues" evidence="7">
    <location>
        <begin position="1127"/>
        <end position="1139"/>
    </location>
</feature>
<evidence type="ECO:0000256" key="7">
    <source>
        <dbReference type="SAM" id="MobiDB-lite"/>
    </source>
</evidence>
<keyword evidence="5 6" id="KW-0067">ATP-binding</keyword>
<dbReference type="Pfam" id="PF00144">
    <property type="entry name" value="Beta-lactamase"/>
    <property type="match status" value="1"/>
</dbReference>
<dbReference type="InterPro" id="IPR012338">
    <property type="entry name" value="Beta-lactam/transpept-like"/>
</dbReference>
<feature type="compositionally biased region" description="Polar residues" evidence="7">
    <location>
        <begin position="916"/>
        <end position="936"/>
    </location>
</feature>
<feature type="binding site" evidence="6">
    <location>
        <position position="1347"/>
    </location>
    <ligand>
        <name>ATP</name>
        <dbReference type="ChEBI" id="CHEBI:30616"/>
    </ligand>
</feature>
<keyword evidence="3 6" id="KW-0547">Nucleotide-binding</keyword>
<dbReference type="SMART" id="SM00220">
    <property type="entry name" value="S_TKc"/>
    <property type="match status" value="1"/>
</dbReference>
<comment type="caution">
    <text evidence="9">The sequence shown here is derived from an EMBL/GenBank/DDBJ whole genome shotgun (WGS) entry which is preliminary data.</text>
</comment>
<dbReference type="Gene3D" id="3.40.710.10">
    <property type="entry name" value="DD-peptidase/beta-lactamase superfamily"/>
    <property type="match status" value="1"/>
</dbReference>
<dbReference type="PROSITE" id="PS00108">
    <property type="entry name" value="PROTEIN_KINASE_ST"/>
    <property type="match status" value="1"/>
</dbReference>
<evidence type="ECO:0000313" key="9">
    <source>
        <dbReference type="EMBL" id="TRX88456.1"/>
    </source>
</evidence>
<keyword evidence="2" id="KW-0808">Transferase</keyword>
<dbReference type="GO" id="GO:0007094">
    <property type="term" value="P:mitotic spindle assembly checkpoint signaling"/>
    <property type="evidence" value="ECO:0007669"/>
    <property type="project" value="TreeGrafter"/>
</dbReference>
<organism evidence="9 10">
    <name type="scientific">Xylaria flabelliformis</name>
    <dbReference type="NCBI Taxonomy" id="2512241"/>
    <lineage>
        <taxon>Eukaryota</taxon>
        <taxon>Fungi</taxon>
        <taxon>Dikarya</taxon>
        <taxon>Ascomycota</taxon>
        <taxon>Pezizomycotina</taxon>
        <taxon>Sordariomycetes</taxon>
        <taxon>Xylariomycetidae</taxon>
        <taxon>Xylariales</taxon>
        <taxon>Xylariaceae</taxon>
        <taxon>Xylaria</taxon>
    </lineage>
</organism>
<feature type="region of interest" description="Disordered" evidence="7">
    <location>
        <begin position="862"/>
        <end position="1235"/>
    </location>
</feature>
<dbReference type="PANTHER" id="PTHR22974:SF21">
    <property type="entry name" value="DUAL SPECIFICITY PROTEIN KINASE TTK"/>
    <property type="match status" value="1"/>
</dbReference>
<dbReference type="InterPro" id="IPR011009">
    <property type="entry name" value="Kinase-like_dom_sf"/>
</dbReference>